<keyword evidence="2" id="KW-0472">Membrane</keyword>
<dbReference type="VEuPathDB" id="FungiDB:PCH_Pc24g01400"/>
<proteinExistence type="predicted"/>
<protein>
    <submittedName>
        <fullName evidence="3">Uncharacterized protein</fullName>
    </submittedName>
</protein>
<evidence type="ECO:0000256" key="2">
    <source>
        <dbReference type="SAM" id="Phobius"/>
    </source>
</evidence>
<name>B6HWT1_PENRW</name>
<evidence type="ECO:0000256" key="1">
    <source>
        <dbReference type="SAM" id="MobiDB-lite"/>
    </source>
</evidence>
<feature type="transmembrane region" description="Helical" evidence="2">
    <location>
        <begin position="103"/>
        <end position="123"/>
    </location>
</feature>
<dbReference type="Proteomes" id="UP000000724">
    <property type="component" value="Contig Pc00c24"/>
</dbReference>
<feature type="transmembrane region" description="Helical" evidence="2">
    <location>
        <begin position="52"/>
        <end position="73"/>
    </location>
</feature>
<feature type="region of interest" description="Disordered" evidence="1">
    <location>
        <begin position="123"/>
        <end position="146"/>
    </location>
</feature>
<gene>
    <name evidence="3" type="ORF">Pc24g01400</name>
    <name evidence="3" type="ORF">PCH_Pc24g01400</name>
</gene>
<accession>B6HWT1</accession>
<organism evidence="3 4">
    <name type="scientific">Penicillium rubens (strain ATCC 28089 / DSM 1075 / NRRL 1951 / Wisconsin 54-1255)</name>
    <name type="common">Penicillium chrysogenum</name>
    <dbReference type="NCBI Taxonomy" id="500485"/>
    <lineage>
        <taxon>Eukaryota</taxon>
        <taxon>Fungi</taxon>
        <taxon>Dikarya</taxon>
        <taxon>Ascomycota</taxon>
        <taxon>Pezizomycotina</taxon>
        <taxon>Eurotiomycetes</taxon>
        <taxon>Eurotiomycetidae</taxon>
        <taxon>Eurotiales</taxon>
        <taxon>Aspergillaceae</taxon>
        <taxon>Penicillium</taxon>
        <taxon>Penicillium chrysogenum species complex</taxon>
    </lineage>
</organism>
<evidence type="ECO:0000313" key="3">
    <source>
        <dbReference type="EMBL" id="CAP87048.1"/>
    </source>
</evidence>
<keyword evidence="2" id="KW-0812">Transmembrane</keyword>
<keyword evidence="2" id="KW-1133">Transmembrane helix</keyword>
<reference evidence="3 4" key="1">
    <citation type="journal article" date="2008" name="Nat. Biotechnol.">
        <title>Genome sequencing and analysis of the filamentous fungus Penicillium chrysogenum.</title>
        <authorList>
            <person name="van den Berg M.A."/>
            <person name="Albang R."/>
            <person name="Albermann K."/>
            <person name="Badger J.H."/>
            <person name="Daran J.-M."/>
            <person name="Driessen A.J.M."/>
            <person name="Garcia-Estrada C."/>
            <person name="Fedorova N.D."/>
            <person name="Harris D.M."/>
            <person name="Heijne W.H.M."/>
            <person name="Joardar V.S."/>
            <person name="Kiel J.A.K.W."/>
            <person name="Kovalchuk A."/>
            <person name="Martin J.F."/>
            <person name="Nierman W.C."/>
            <person name="Nijland J.G."/>
            <person name="Pronk J.T."/>
            <person name="Roubos J.A."/>
            <person name="van der Klei I.J."/>
            <person name="van Peij N.N.M.E."/>
            <person name="Veenhuis M."/>
            <person name="von Doehren H."/>
            <person name="Wagner C."/>
            <person name="Wortman J.R."/>
            <person name="Bovenberg R.A.L."/>
        </authorList>
    </citation>
    <scope>NUCLEOTIDE SEQUENCE [LARGE SCALE GENOMIC DNA]</scope>
    <source>
        <strain evidence="4">ATCC 28089 / DSM 1075 / NRRL 1951 / Wisconsin 54-1255</strain>
    </source>
</reference>
<dbReference type="EMBL" id="AM920439">
    <property type="protein sequence ID" value="CAP87048.1"/>
    <property type="molecule type" value="Genomic_DNA"/>
</dbReference>
<sequence>MAWESDAAKMTLVSNDQKPHFMTWDGVAVAIRRMPTARRASRKNHVVLALRFLRLPTSTICLSTILFPIRAFYRVGPFEWFPGTDSPICIEKPLTVGLGLAHWALPIGVGVSHLILVTGMPGTPRPATARKARNSMNYSNKPPECK</sequence>
<keyword evidence="4" id="KW-1185">Reference proteome</keyword>
<dbReference type="HOGENOM" id="CLU_1778110_0_0_1"/>
<evidence type="ECO:0000313" key="4">
    <source>
        <dbReference type="Proteomes" id="UP000000724"/>
    </source>
</evidence>
<dbReference type="AlphaFoldDB" id="B6HWT1"/>